<name>A0AAE0FDV6_9CHLO</name>
<gene>
    <name evidence="1" type="ORF">CYMTET_33011</name>
</gene>
<reference evidence="1 2" key="1">
    <citation type="journal article" date="2015" name="Genome Biol. Evol.">
        <title>Comparative Genomics of a Bacterivorous Green Alga Reveals Evolutionary Causalities and Consequences of Phago-Mixotrophic Mode of Nutrition.</title>
        <authorList>
            <person name="Burns J.A."/>
            <person name="Paasch A."/>
            <person name="Narechania A."/>
            <person name="Kim E."/>
        </authorList>
    </citation>
    <scope>NUCLEOTIDE SEQUENCE [LARGE SCALE GENOMIC DNA]</scope>
    <source>
        <strain evidence="1 2">PLY_AMNH</strain>
    </source>
</reference>
<protein>
    <submittedName>
        <fullName evidence="1">Uncharacterized protein</fullName>
    </submittedName>
</protein>
<dbReference type="Proteomes" id="UP001190700">
    <property type="component" value="Unassembled WGS sequence"/>
</dbReference>
<dbReference type="EMBL" id="LGRX02019972">
    <property type="protein sequence ID" value="KAK3257920.1"/>
    <property type="molecule type" value="Genomic_DNA"/>
</dbReference>
<organism evidence="1 2">
    <name type="scientific">Cymbomonas tetramitiformis</name>
    <dbReference type="NCBI Taxonomy" id="36881"/>
    <lineage>
        <taxon>Eukaryota</taxon>
        <taxon>Viridiplantae</taxon>
        <taxon>Chlorophyta</taxon>
        <taxon>Pyramimonadophyceae</taxon>
        <taxon>Pyramimonadales</taxon>
        <taxon>Pyramimonadaceae</taxon>
        <taxon>Cymbomonas</taxon>
    </lineage>
</organism>
<evidence type="ECO:0000313" key="2">
    <source>
        <dbReference type="Proteomes" id="UP001190700"/>
    </source>
</evidence>
<dbReference type="AlphaFoldDB" id="A0AAE0FDV6"/>
<keyword evidence="2" id="KW-1185">Reference proteome</keyword>
<comment type="caution">
    <text evidence="1">The sequence shown here is derived from an EMBL/GenBank/DDBJ whole genome shotgun (WGS) entry which is preliminary data.</text>
</comment>
<proteinExistence type="predicted"/>
<sequence length="192" mass="20461">MGADWRWALKNQGRWALMGIDGRWARALIDVDGRFVLVGGRAWALTQWAAVMITKRWVVLGAGGDERTGRGGEGAMGVGRVLGSDWRWALKPHQGPCRSLIGVDGRWVLAGRVLMEGVDGRRANRISDADWALMSGRREWAMGENDAGRAMMGTMGAGDDGHGEGLGRALAAGDGRWALGAGRSSAPRGVGP</sequence>
<evidence type="ECO:0000313" key="1">
    <source>
        <dbReference type="EMBL" id="KAK3257920.1"/>
    </source>
</evidence>
<accession>A0AAE0FDV6</accession>